<name>A0ABM0SFP9_GALVR</name>
<reference evidence="3" key="1">
    <citation type="submission" date="2025-08" db="UniProtKB">
        <authorList>
            <consortium name="RefSeq"/>
        </authorList>
    </citation>
    <scope>IDENTIFICATION</scope>
</reference>
<protein>
    <submittedName>
        <fullName evidence="3">Membrane-spanning 4-domains subfamily A member 13-like</fullName>
    </submittedName>
</protein>
<dbReference type="RefSeq" id="XP_008591690.1">
    <property type="nucleotide sequence ID" value="XM_008593468.1"/>
</dbReference>
<evidence type="ECO:0000313" key="2">
    <source>
        <dbReference type="Proteomes" id="UP000694923"/>
    </source>
</evidence>
<feature type="non-terminal residue" evidence="3">
    <location>
        <position position="1"/>
    </location>
</feature>
<keyword evidence="2" id="KW-1185">Reference proteome</keyword>
<keyword evidence="1" id="KW-1133">Transmembrane helix</keyword>
<dbReference type="Proteomes" id="UP000694923">
    <property type="component" value="Unplaced"/>
</dbReference>
<evidence type="ECO:0000256" key="1">
    <source>
        <dbReference type="SAM" id="Phobius"/>
    </source>
</evidence>
<sequence>FIISGAFIIKATKHPTRYLIVCALIMNIFCMISTVTSIGLTIAELSVFNTVSYRNYGQAKLGREVSRILLVFYPLEFAVALTYSINCCLLLVSVIYSLTNQEMLISCKHTL</sequence>
<keyword evidence="1" id="KW-0812">Transmembrane</keyword>
<keyword evidence="1" id="KW-0472">Membrane</keyword>
<dbReference type="GeneID" id="103609106"/>
<organism evidence="2 3">
    <name type="scientific">Galeopterus variegatus</name>
    <name type="common">Malayan flying lemur</name>
    <name type="synonym">Cynocephalus variegatus</name>
    <dbReference type="NCBI Taxonomy" id="482537"/>
    <lineage>
        <taxon>Eukaryota</taxon>
        <taxon>Metazoa</taxon>
        <taxon>Chordata</taxon>
        <taxon>Craniata</taxon>
        <taxon>Vertebrata</taxon>
        <taxon>Euteleostomi</taxon>
        <taxon>Mammalia</taxon>
        <taxon>Eutheria</taxon>
        <taxon>Euarchontoglires</taxon>
        <taxon>Dermoptera</taxon>
        <taxon>Cynocephalidae</taxon>
        <taxon>Galeopterus</taxon>
    </lineage>
</organism>
<accession>A0ABM0SFP9</accession>
<proteinExistence type="predicted"/>
<feature type="transmembrane region" description="Helical" evidence="1">
    <location>
        <begin position="18"/>
        <end position="43"/>
    </location>
</feature>
<evidence type="ECO:0000313" key="3">
    <source>
        <dbReference type="RefSeq" id="XP_008591690.1"/>
    </source>
</evidence>
<feature type="transmembrane region" description="Helical" evidence="1">
    <location>
        <begin position="77"/>
        <end position="98"/>
    </location>
</feature>
<gene>
    <name evidence="3" type="primary">LOC103609106</name>
</gene>